<dbReference type="HOGENOM" id="CLU_1602503_0_0_1"/>
<dbReference type="EMBL" id="KN847204">
    <property type="protein sequence ID" value="KIW21767.1"/>
    <property type="molecule type" value="Genomic_DNA"/>
</dbReference>
<organism evidence="1 2">
    <name type="scientific">Cladophialophora immunda</name>
    <dbReference type="NCBI Taxonomy" id="569365"/>
    <lineage>
        <taxon>Eukaryota</taxon>
        <taxon>Fungi</taxon>
        <taxon>Dikarya</taxon>
        <taxon>Ascomycota</taxon>
        <taxon>Pezizomycotina</taxon>
        <taxon>Eurotiomycetes</taxon>
        <taxon>Chaetothyriomycetidae</taxon>
        <taxon>Chaetothyriales</taxon>
        <taxon>Herpotrichiellaceae</taxon>
        <taxon>Cladophialophora</taxon>
    </lineage>
</organism>
<proteinExistence type="predicted"/>
<dbReference type="VEuPathDB" id="FungiDB:PV07_12806"/>
<evidence type="ECO:0000313" key="1">
    <source>
        <dbReference type="EMBL" id="KIW21767.1"/>
    </source>
</evidence>
<reference evidence="1 2" key="1">
    <citation type="submission" date="2015-01" db="EMBL/GenBank/DDBJ databases">
        <title>The Genome Sequence of Cladophialophora immunda CBS83496.</title>
        <authorList>
            <consortium name="The Broad Institute Genomics Platform"/>
            <person name="Cuomo C."/>
            <person name="de Hoog S."/>
            <person name="Gorbushina A."/>
            <person name="Stielow B."/>
            <person name="Teixiera M."/>
            <person name="Abouelleil A."/>
            <person name="Chapman S.B."/>
            <person name="Priest M."/>
            <person name="Young S.K."/>
            <person name="Wortman J."/>
            <person name="Nusbaum C."/>
            <person name="Birren B."/>
        </authorList>
    </citation>
    <scope>NUCLEOTIDE SEQUENCE [LARGE SCALE GENOMIC DNA]</scope>
    <source>
        <strain evidence="1 2">CBS 83496</strain>
    </source>
</reference>
<protein>
    <submittedName>
        <fullName evidence="1">Uncharacterized protein</fullName>
    </submittedName>
</protein>
<dbReference type="AlphaFoldDB" id="A0A0D2AAG5"/>
<dbReference type="GeneID" id="27352000"/>
<dbReference type="RefSeq" id="XP_016241983.1">
    <property type="nucleotide sequence ID" value="XM_016400372.1"/>
</dbReference>
<evidence type="ECO:0000313" key="2">
    <source>
        <dbReference type="Proteomes" id="UP000054466"/>
    </source>
</evidence>
<dbReference type="Proteomes" id="UP000054466">
    <property type="component" value="Unassembled WGS sequence"/>
</dbReference>
<gene>
    <name evidence="1" type="ORF">PV07_12806</name>
</gene>
<sequence length="166" mass="18463">MSCRHRSCSHEDHGSYGMGFPDTSPSFVIVVSEPQNYRHQPDRVPSERPRKCPCLFGRWKRNLFTSRPMPGNGGVVSVAANSKNGGVSMPGFQDVGMFEDAAINPACCLISECTAAKLLGKHAADQLADPWIVETSGGTKYRWFRSSRLDGPRKNIFRRPRQLHSI</sequence>
<accession>A0A0D2AAG5</accession>
<name>A0A0D2AAG5_9EURO</name>
<keyword evidence="2" id="KW-1185">Reference proteome</keyword>